<evidence type="ECO:0000313" key="1">
    <source>
        <dbReference type="EMBL" id="MFC3962060.1"/>
    </source>
</evidence>
<evidence type="ECO:0000313" key="2">
    <source>
        <dbReference type="Proteomes" id="UP001595696"/>
    </source>
</evidence>
<dbReference type="RefSeq" id="WP_378611809.1">
    <property type="nucleotide sequence ID" value="NZ_JBHSAX010000007.1"/>
</dbReference>
<proteinExistence type="predicted"/>
<gene>
    <name evidence="1" type="ORF">ACFO0B_08670</name>
</gene>
<keyword evidence="2" id="KW-1185">Reference proteome</keyword>
<comment type="caution">
    <text evidence="1">The sequence shown here is derived from an EMBL/GenBank/DDBJ whole genome shotgun (WGS) entry which is preliminary data.</text>
</comment>
<name>A0ABV8DQ29_9NOCA</name>
<reference evidence="2" key="1">
    <citation type="journal article" date="2019" name="Int. J. Syst. Evol. Microbiol.">
        <title>The Global Catalogue of Microorganisms (GCM) 10K type strain sequencing project: providing services to taxonomists for standard genome sequencing and annotation.</title>
        <authorList>
            <consortium name="The Broad Institute Genomics Platform"/>
            <consortium name="The Broad Institute Genome Sequencing Center for Infectious Disease"/>
            <person name="Wu L."/>
            <person name="Ma J."/>
        </authorList>
    </citation>
    <scope>NUCLEOTIDE SEQUENCE [LARGE SCALE GENOMIC DNA]</scope>
    <source>
        <strain evidence="2">CGMCC 4.7330</strain>
    </source>
</reference>
<dbReference type="Proteomes" id="UP001595696">
    <property type="component" value="Unassembled WGS sequence"/>
</dbReference>
<protein>
    <submittedName>
        <fullName evidence="1">Histone deacetylase</fullName>
    </submittedName>
</protein>
<organism evidence="1 2">
    <name type="scientific">Nocardia jiangsuensis</name>
    <dbReference type="NCBI Taxonomy" id="1691563"/>
    <lineage>
        <taxon>Bacteria</taxon>
        <taxon>Bacillati</taxon>
        <taxon>Actinomycetota</taxon>
        <taxon>Actinomycetes</taxon>
        <taxon>Mycobacteriales</taxon>
        <taxon>Nocardiaceae</taxon>
        <taxon>Nocardia</taxon>
    </lineage>
</organism>
<dbReference type="Gene3D" id="3.10.490.10">
    <property type="entry name" value="Gamma-glutamyl cyclotransferase-like"/>
    <property type="match status" value="1"/>
</dbReference>
<sequence>MPGPAEPLGPAPRDAAAPDRLWYAAYGSNMHADRIRCYLAGGVPAGSAHSCPGCRDPRDPERSEAVWLPGTLYFATESLVWTGGRAFYDPDGDGAVAARAHLVTAEQFADLVAQEMYRPPGTDLDLAAVLAAGRYAIGPGRYETLVHAGDRAGLPVLTCTAPARYRALPGNPPSAAYLRHLGAGLAEAHGWTPERAARYLATAPGAHGRWTADAVEAVLRGHDPVPPG</sequence>
<accession>A0ABV8DQ29</accession>
<dbReference type="EMBL" id="JBHSAX010000007">
    <property type="protein sequence ID" value="MFC3962060.1"/>
    <property type="molecule type" value="Genomic_DNA"/>
</dbReference>